<sequence>MAKAQTHTHPDQHEPLKFEELFLTQEEHFTIRTLSQILKWTESLVRGKEVPHSGYMKKDKKTKEEKQLEHASTYKILNSFCQAINRGGSEVIALLPGPFTGAELTVFSATSTSTENESDETQDLYFTRNPQQNEFPRARAEAIKYSVDFASYGVPSGFTNDPFGTYLDLVKEYSFKIPFALVPHLALTLLKHAHTQSSKQAGKHAFDNFGLLTMCLGFPRLSARFDLGIKSRNFFQVIMLLDGSPPTSEDFGYLAERLQDQDADSYALGDSMKDKTFTPVQRDLISQFLRIQLITADAPLPQKFDARGRRFLATVLCSLLKLFQDKVKKARDSQPSRNRTTPFNRESYEIAMMSLLKLNQGLWLFFTRFRDQIKEILAWVENVCGLRNATLINTYSEHGDQDILSSSPAPPSDPDTPPAAEQVSQPSTPTSGIEQGVVSPRTPSPSSDIVSSPPSIGALSPSAPRDQPLELTALDDLTDDEANAEEVIAICAIEENPRSGWHDTCFRWLELVITHYEAIRNVHIWSPSRSSSIAKSLKRLVPRAEIHTLEVKSSYADQRMRSISEVLEELEESRVEPEVAESLREWLERYTHEGIQAARLIGIRPHVDAQSKWDDPKFKGTMHCETIMLTLHALSIKGIFPASTASARAISDCLKSRDIIVPPEIIDRFKTIGNILAVSKRCCPACNSVVSAIRDYQRSSRRITYPGYHTVWFPIALPPWTPRKIGQILLDTLWKAVQERAERVHDVVEAGKKVRCKTPSDASHEDIEVEPYDTEQISPPRDHVLQYQDTPSWSTQNEDEDQQAGDETPRPFKRTMPILLAPGAVEPPTSPKRSRNVSPGDLETESLLSPTKKTRK</sequence>
<gene>
    <name evidence="2" type="ORF">PV07_08698</name>
</gene>
<dbReference type="HOGENOM" id="CLU_392317_0_0_1"/>
<evidence type="ECO:0000313" key="2">
    <source>
        <dbReference type="EMBL" id="KIW25532.1"/>
    </source>
</evidence>
<reference evidence="2 3" key="1">
    <citation type="submission" date="2015-01" db="EMBL/GenBank/DDBJ databases">
        <title>The Genome Sequence of Cladophialophora immunda CBS83496.</title>
        <authorList>
            <consortium name="The Broad Institute Genomics Platform"/>
            <person name="Cuomo C."/>
            <person name="de Hoog S."/>
            <person name="Gorbushina A."/>
            <person name="Stielow B."/>
            <person name="Teixiera M."/>
            <person name="Abouelleil A."/>
            <person name="Chapman S.B."/>
            <person name="Priest M."/>
            <person name="Young S.K."/>
            <person name="Wortman J."/>
            <person name="Nusbaum C."/>
            <person name="Birren B."/>
        </authorList>
    </citation>
    <scope>NUCLEOTIDE SEQUENCE [LARGE SCALE GENOMIC DNA]</scope>
    <source>
        <strain evidence="2 3">CBS 83496</strain>
    </source>
</reference>
<feature type="compositionally biased region" description="Polar residues" evidence="1">
    <location>
        <begin position="422"/>
        <end position="433"/>
    </location>
</feature>
<feature type="compositionally biased region" description="Pro residues" evidence="1">
    <location>
        <begin position="408"/>
        <end position="417"/>
    </location>
</feature>
<evidence type="ECO:0000256" key="1">
    <source>
        <dbReference type="SAM" id="MobiDB-lite"/>
    </source>
</evidence>
<dbReference type="GeneID" id="27347892"/>
<feature type="region of interest" description="Disordered" evidence="1">
    <location>
        <begin position="399"/>
        <end position="466"/>
    </location>
</feature>
<proteinExistence type="predicted"/>
<feature type="region of interest" description="Disordered" evidence="1">
    <location>
        <begin position="755"/>
        <end position="856"/>
    </location>
</feature>
<dbReference type="OrthoDB" id="4137658at2759"/>
<dbReference type="VEuPathDB" id="FungiDB:PV07_08698"/>
<feature type="compositionally biased region" description="Polar residues" evidence="1">
    <location>
        <begin position="846"/>
        <end position="856"/>
    </location>
</feature>
<protein>
    <submittedName>
        <fullName evidence="2">Uncharacterized protein</fullName>
    </submittedName>
</protein>
<accession>A0A0D2AKQ1</accession>
<evidence type="ECO:0000313" key="3">
    <source>
        <dbReference type="Proteomes" id="UP000054466"/>
    </source>
</evidence>
<name>A0A0D2AKQ1_9EURO</name>
<dbReference type="RefSeq" id="XP_016245748.1">
    <property type="nucleotide sequence ID" value="XM_016395892.1"/>
</dbReference>
<dbReference type="AlphaFoldDB" id="A0A0D2AKQ1"/>
<feature type="compositionally biased region" description="Low complexity" evidence="1">
    <location>
        <begin position="444"/>
        <end position="455"/>
    </location>
</feature>
<dbReference type="EMBL" id="KN847044">
    <property type="protein sequence ID" value="KIW25532.1"/>
    <property type="molecule type" value="Genomic_DNA"/>
</dbReference>
<organism evidence="2 3">
    <name type="scientific">Cladophialophora immunda</name>
    <dbReference type="NCBI Taxonomy" id="569365"/>
    <lineage>
        <taxon>Eukaryota</taxon>
        <taxon>Fungi</taxon>
        <taxon>Dikarya</taxon>
        <taxon>Ascomycota</taxon>
        <taxon>Pezizomycotina</taxon>
        <taxon>Eurotiomycetes</taxon>
        <taxon>Chaetothyriomycetidae</taxon>
        <taxon>Chaetothyriales</taxon>
        <taxon>Herpotrichiellaceae</taxon>
        <taxon>Cladophialophora</taxon>
    </lineage>
</organism>
<feature type="compositionally biased region" description="Polar residues" evidence="1">
    <location>
        <begin position="787"/>
        <end position="796"/>
    </location>
</feature>
<dbReference type="STRING" id="569365.A0A0D2AKQ1"/>
<dbReference type="Proteomes" id="UP000054466">
    <property type="component" value="Unassembled WGS sequence"/>
</dbReference>
<keyword evidence="3" id="KW-1185">Reference proteome</keyword>